<sequence length="206" mass="21825">PGTFRILPTSGPVRSPTTAVQPFSHADEQAGPGWYNVTFAHTGIRVQLAVALRSGLGRFTFPIGAAANLLFNVSSNQAGVTAAHFRVDGPRQVSGSATGGAFCGAPDTYTVYFAARFNRPMSAFGTWHNGKLTPGAAQVRGINSGGWVTFKTGNARSVEMEVALSYVSRADALANLRAAPDQWRLAALAPARDPDLERHVGENPHH</sequence>
<dbReference type="PANTHER" id="PTHR12143:SF39">
    <property type="entry name" value="SECRETED PROTEIN"/>
    <property type="match status" value="1"/>
</dbReference>
<dbReference type="Pfam" id="PF17678">
    <property type="entry name" value="Glyco_hydro_92N"/>
    <property type="match status" value="1"/>
</dbReference>
<dbReference type="InterPro" id="IPR014718">
    <property type="entry name" value="GH-type_carb-bd"/>
</dbReference>
<dbReference type="InterPro" id="IPR041371">
    <property type="entry name" value="GH92_N"/>
</dbReference>
<organism evidence="2">
    <name type="scientific">mine drainage metagenome</name>
    <dbReference type="NCBI Taxonomy" id="410659"/>
    <lineage>
        <taxon>unclassified sequences</taxon>
        <taxon>metagenomes</taxon>
        <taxon>ecological metagenomes</taxon>
    </lineage>
</organism>
<dbReference type="GO" id="GO:0005829">
    <property type="term" value="C:cytosol"/>
    <property type="evidence" value="ECO:0007669"/>
    <property type="project" value="TreeGrafter"/>
</dbReference>
<name>T0Z979_9ZZZZ</name>
<reference evidence="2" key="2">
    <citation type="journal article" date="2014" name="ISME J.">
        <title>Microbial stratification in low pH oxic and suboxic macroscopic growths along an acid mine drainage.</title>
        <authorList>
            <person name="Mendez-Garcia C."/>
            <person name="Mesa V."/>
            <person name="Sprenger R.R."/>
            <person name="Richter M."/>
            <person name="Diez M.S."/>
            <person name="Solano J."/>
            <person name="Bargiela R."/>
            <person name="Golyshina O.V."/>
            <person name="Manteca A."/>
            <person name="Ramos J.L."/>
            <person name="Gallego J.R."/>
            <person name="Llorente I."/>
            <person name="Martins Dos Santos V.A."/>
            <person name="Jensen O.N."/>
            <person name="Pelaez A.I."/>
            <person name="Sanchez J."/>
            <person name="Ferrer M."/>
        </authorList>
    </citation>
    <scope>NUCLEOTIDE SEQUENCE</scope>
</reference>
<dbReference type="PANTHER" id="PTHR12143">
    <property type="entry name" value="PEPTIDE N-GLYCANASE PNGASE -RELATED"/>
    <property type="match status" value="1"/>
</dbReference>
<dbReference type="GO" id="GO:0006516">
    <property type="term" value="P:glycoprotein catabolic process"/>
    <property type="evidence" value="ECO:0007669"/>
    <property type="project" value="TreeGrafter"/>
</dbReference>
<evidence type="ECO:0000259" key="1">
    <source>
        <dbReference type="Pfam" id="PF17678"/>
    </source>
</evidence>
<proteinExistence type="predicted"/>
<feature type="non-terminal residue" evidence="2">
    <location>
        <position position="1"/>
    </location>
</feature>
<reference evidence="2" key="1">
    <citation type="submission" date="2013-08" db="EMBL/GenBank/DDBJ databases">
        <authorList>
            <person name="Mendez C."/>
            <person name="Richter M."/>
            <person name="Ferrer M."/>
            <person name="Sanchez J."/>
        </authorList>
    </citation>
    <scope>NUCLEOTIDE SEQUENCE</scope>
</reference>
<dbReference type="EMBL" id="AUZX01012039">
    <property type="protein sequence ID" value="EQD40617.1"/>
    <property type="molecule type" value="Genomic_DNA"/>
</dbReference>
<evidence type="ECO:0000313" key="2">
    <source>
        <dbReference type="EMBL" id="EQD40617.1"/>
    </source>
</evidence>
<dbReference type="Gene3D" id="2.70.98.10">
    <property type="match status" value="1"/>
</dbReference>
<accession>T0Z979</accession>
<gene>
    <name evidence="2" type="ORF">B1A_16378</name>
</gene>
<feature type="non-terminal residue" evidence="2">
    <location>
        <position position="206"/>
    </location>
</feature>
<protein>
    <submittedName>
        <fullName evidence="2">Alpha-1,2-mannosidase</fullName>
    </submittedName>
</protein>
<comment type="caution">
    <text evidence="2">The sequence shown here is derived from an EMBL/GenBank/DDBJ whole genome shotgun (WGS) entry which is preliminary data.</text>
</comment>
<dbReference type="InterPro" id="IPR050883">
    <property type="entry name" value="PNGase"/>
</dbReference>
<dbReference type="GO" id="GO:0030246">
    <property type="term" value="F:carbohydrate binding"/>
    <property type="evidence" value="ECO:0007669"/>
    <property type="project" value="InterPro"/>
</dbReference>
<dbReference type="AlphaFoldDB" id="T0Z979"/>
<feature type="domain" description="Glycosyl hydrolase family 92 N-terminal" evidence="1">
    <location>
        <begin position="2"/>
        <end position="165"/>
    </location>
</feature>
<dbReference type="GO" id="GO:0000224">
    <property type="term" value="F:peptide-N4-(N-acetyl-beta-glucosaminyl)asparagine amidase activity"/>
    <property type="evidence" value="ECO:0007669"/>
    <property type="project" value="TreeGrafter"/>
</dbReference>